<dbReference type="RefSeq" id="WP_220198849.1">
    <property type="nucleotide sequence ID" value="NZ_BNJF01000006.1"/>
</dbReference>
<dbReference type="AlphaFoldDB" id="A0A8J3IBQ9"/>
<accession>A0A8J3IBQ9</accession>
<dbReference type="InterPro" id="IPR011044">
    <property type="entry name" value="Quino_amine_DH_bsu"/>
</dbReference>
<evidence type="ECO:0000313" key="1">
    <source>
        <dbReference type="EMBL" id="GHO49747.1"/>
    </source>
</evidence>
<dbReference type="Gene3D" id="2.130.10.10">
    <property type="entry name" value="YVTN repeat-like/Quinoprotein amine dehydrogenase"/>
    <property type="match status" value="1"/>
</dbReference>
<reference evidence="1" key="1">
    <citation type="submission" date="2020-10" db="EMBL/GenBank/DDBJ databases">
        <title>Taxonomic study of unclassified bacteria belonging to the class Ktedonobacteria.</title>
        <authorList>
            <person name="Yabe S."/>
            <person name="Wang C.M."/>
            <person name="Zheng Y."/>
            <person name="Sakai Y."/>
            <person name="Cavaletti L."/>
            <person name="Monciardini P."/>
            <person name="Donadio S."/>
        </authorList>
    </citation>
    <scope>NUCLEOTIDE SEQUENCE</scope>
    <source>
        <strain evidence="1">SOSP1-1</strain>
    </source>
</reference>
<proteinExistence type="predicted"/>
<keyword evidence="2" id="KW-1185">Reference proteome</keyword>
<dbReference type="EMBL" id="BNJF01000006">
    <property type="protein sequence ID" value="GHO49747.1"/>
    <property type="molecule type" value="Genomic_DNA"/>
</dbReference>
<evidence type="ECO:0000313" key="2">
    <source>
        <dbReference type="Proteomes" id="UP000612362"/>
    </source>
</evidence>
<dbReference type="InterPro" id="IPR015943">
    <property type="entry name" value="WD40/YVTN_repeat-like_dom_sf"/>
</dbReference>
<name>A0A8J3IBQ9_9CHLR</name>
<sequence>MQKDHGDNEDKHFTVLSPDGHVLRTFHHTLLDALGYLYTADKQYFLTVDWEMHASLWNHNLSERQGHFLLKSDAVDIQDPRFFEFTPDSRYVFFLSCGHIVRCMFDWKKKSLIEMIALSQSGSDMEVLEISPDGHALAGSDTGHNCVDLYDASSLNRLISFPIPVEELPQRFAFSPDGNFLACVGSKGSVYIGSTRDFHCVNLLL</sequence>
<gene>
    <name evidence="1" type="ORF">KSX_79100</name>
</gene>
<protein>
    <submittedName>
        <fullName evidence="1">Uncharacterized protein</fullName>
    </submittedName>
</protein>
<dbReference type="SUPFAM" id="SSF50969">
    <property type="entry name" value="YVTN repeat-like/Quinoprotein amine dehydrogenase"/>
    <property type="match status" value="1"/>
</dbReference>
<comment type="caution">
    <text evidence="1">The sequence shown here is derived from an EMBL/GenBank/DDBJ whole genome shotgun (WGS) entry which is preliminary data.</text>
</comment>
<organism evidence="1 2">
    <name type="scientific">Ktedonospora formicarum</name>
    <dbReference type="NCBI Taxonomy" id="2778364"/>
    <lineage>
        <taxon>Bacteria</taxon>
        <taxon>Bacillati</taxon>
        <taxon>Chloroflexota</taxon>
        <taxon>Ktedonobacteria</taxon>
        <taxon>Ktedonobacterales</taxon>
        <taxon>Ktedonobacteraceae</taxon>
        <taxon>Ktedonospora</taxon>
    </lineage>
</organism>
<dbReference type="Proteomes" id="UP000612362">
    <property type="component" value="Unassembled WGS sequence"/>
</dbReference>